<keyword evidence="5" id="KW-1185">Reference proteome</keyword>
<feature type="region of interest" description="Disordered" evidence="1">
    <location>
        <begin position="235"/>
        <end position="254"/>
    </location>
</feature>
<keyword evidence="3" id="KW-0732">Signal</keyword>
<sequence>MGRIRVVERVSVAAVGLLLCSLAMLLSGAAAGSTFQGVFTLAGSSYPLIPSEVQAALAGLGDVTGSSWMFQSQQSFTTGMQPIVLDGHQTSLCEDANSFPVPSSSFCEPICSSWVDIGVITDPVNNATTVEGNSCCSCGEIFTTTSATSLSPSTRRRLQSASRRLLATAERYNAGVQGTFLFADTVVSDASAASTALDEAVSSGSLLTALEGQISGLFSLAVLFDGTGDVANMTQVPNINFPPPSSPPPLISSPPSRAHFAAASLARKTPAPPPPPSTTKPSSPPPPASQLTLSSSGNGIDKGRMVGIIIGSIVAAILLVVGGIFLWDCWWRRRRSSGDDEASPSASGPKPLTSFTSPPNHKSSWAMPSGLLPSNQDLSDAGAYITGVKTKYTWLRKAKAIFN</sequence>
<evidence type="ECO:0000313" key="4">
    <source>
        <dbReference type="EMBL" id="KAK2078478.1"/>
    </source>
</evidence>
<evidence type="ECO:0000256" key="1">
    <source>
        <dbReference type="SAM" id="MobiDB-lite"/>
    </source>
</evidence>
<evidence type="ECO:0000313" key="5">
    <source>
        <dbReference type="Proteomes" id="UP001255856"/>
    </source>
</evidence>
<feature type="compositionally biased region" description="Pro residues" evidence="1">
    <location>
        <begin position="240"/>
        <end position="252"/>
    </location>
</feature>
<comment type="caution">
    <text evidence="4">The sequence shown here is derived from an EMBL/GenBank/DDBJ whole genome shotgun (WGS) entry which is preliminary data.</text>
</comment>
<gene>
    <name evidence="4" type="ORF">QBZ16_003318</name>
</gene>
<keyword evidence="2" id="KW-1133">Transmembrane helix</keyword>
<feature type="compositionally biased region" description="Polar residues" evidence="1">
    <location>
        <begin position="353"/>
        <end position="363"/>
    </location>
</feature>
<name>A0AAD9IJ12_PROWI</name>
<keyword evidence="2" id="KW-0812">Transmembrane</keyword>
<dbReference type="Proteomes" id="UP001255856">
    <property type="component" value="Unassembled WGS sequence"/>
</dbReference>
<protein>
    <submittedName>
        <fullName evidence="4">Uncharacterized protein</fullName>
    </submittedName>
</protein>
<keyword evidence="2" id="KW-0472">Membrane</keyword>
<feature type="chain" id="PRO_5042023345" evidence="3">
    <location>
        <begin position="32"/>
        <end position="403"/>
    </location>
</feature>
<dbReference type="AlphaFoldDB" id="A0AAD9IJ12"/>
<evidence type="ECO:0000256" key="3">
    <source>
        <dbReference type="SAM" id="SignalP"/>
    </source>
</evidence>
<feature type="transmembrane region" description="Helical" evidence="2">
    <location>
        <begin position="305"/>
        <end position="327"/>
    </location>
</feature>
<feature type="region of interest" description="Disordered" evidence="1">
    <location>
        <begin position="337"/>
        <end position="368"/>
    </location>
</feature>
<feature type="signal peptide" evidence="3">
    <location>
        <begin position="1"/>
        <end position="31"/>
    </location>
</feature>
<feature type="compositionally biased region" description="Pro residues" evidence="1">
    <location>
        <begin position="270"/>
        <end position="288"/>
    </location>
</feature>
<proteinExistence type="predicted"/>
<organism evidence="4 5">
    <name type="scientific">Prototheca wickerhamii</name>
    <dbReference type="NCBI Taxonomy" id="3111"/>
    <lineage>
        <taxon>Eukaryota</taxon>
        <taxon>Viridiplantae</taxon>
        <taxon>Chlorophyta</taxon>
        <taxon>core chlorophytes</taxon>
        <taxon>Trebouxiophyceae</taxon>
        <taxon>Chlorellales</taxon>
        <taxon>Chlorellaceae</taxon>
        <taxon>Prototheca</taxon>
    </lineage>
</organism>
<feature type="region of interest" description="Disordered" evidence="1">
    <location>
        <begin position="264"/>
        <end position="296"/>
    </location>
</feature>
<accession>A0AAD9IJ12</accession>
<evidence type="ECO:0000256" key="2">
    <source>
        <dbReference type="SAM" id="Phobius"/>
    </source>
</evidence>
<reference evidence="4" key="1">
    <citation type="submission" date="2021-01" db="EMBL/GenBank/DDBJ databases">
        <authorList>
            <person name="Eckstrom K.M.E."/>
        </authorList>
    </citation>
    <scope>NUCLEOTIDE SEQUENCE</scope>
    <source>
        <strain evidence="4">UVCC 0001</strain>
    </source>
</reference>
<dbReference type="EMBL" id="JASFZW010000004">
    <property type="protein sequence ID" value="KAK2078478.1"/>
    <property type="molecule type" value="Genomic_DNA"/>
</dbReference>